<dbReference type="Proteomes" id="UP000248806">
    <property type="component" value="Unassembled WGS sequence"/>
</dbReference>
<protein>
    <submittedName>
        <fullName evidence="2">Uncharacterized protein with HXXEE motif</fullName>
    </submittedName>
</protein>
<dbReference type="Pfam" id="PF13787">
    <property type="entry name" value="HXXEE"/>
    <property type="match status" value="1"/>
</dbReference>
<reference evidence="2 3" key="1">
    <citation type="submission" date="2018-06" db="EMBL/GenBank/DDBJ databases">
        <title>Genomic Encyclopedia of Archaeal and Bacterial Type Strains, Phase II (KMG-II): from individual species to whole genera.</title>
        <authorList>
            <person name="Goeker M."/>
        </authorList>
    </citation>
    <scope>NUCLEOTIDE SEQUENCE [LARGE SCALE GENOMIC DNA]</scope>
    <source>
        <strain evidence="2 3">ATCC BAA-1881</strain>
    </source>
</reference>
<evidence type="ECO:0000313" key="3">
    <source>
        <dbReference type="Proteomes" id="UP000248806"/>
    </source>
</evidence>
<keyword evidence="1" id="KW-0812">Transmembrane</keyword>
<keyword evidence="1" id="KW-1133">Transmembrane helix</keyword>
<dbReference type="OrthoDB" id="80411at2"/>
<organism evidence="2 3">
    <name type="scientific">Thermosporothrix hazakensis</name>
    <dbReference type="NCBI Taxonomy" id="644383"/>
    <lineage>
        <taxon>Bacteria</taxon>
        <taxon>Bacillati</taxon>
        <taxon>Chloroflexota</taxon>
        <taxon>Ktedonobacteria</taxon>
        <taxon>Ktedonobacterales</taxon>
        <taxon>Thermosporotrichaceae</taxon>
        <taxon>Thermosporothrix</taxon>
    </lineage>
</organism>
<dbReference type="RefSeq" id="WP_111322788.1">
    <property type="nucleotide sequence ID" value="NZ_BIFX01000001.1"/>
</dbReference>
<evidence type="ECO:0000313" key="2">
    <source>
        <dbReference type="EMBL" id="PZW29422.1"/>
    </source>
</evidence>
<feature type="transmembrane region" description="Helical" evidence="1">
    <location>
        <begin position="102"/>
        <end position="122"/>
    </location>
</feature>
<dbReference type="EMBL" id="QKUF01000008">
    <property type="protein sequence ID" value="PZW29422.1"/>
    <property type="molecule type" value="Genomic_DNA"/>
</dbReference>
<keyword evidence="1" id="KW-0472">Membrane</keyword>
<feature type="transmembrane region" description="Helical" evidence="1">
    <location>
        <begin position="31"/>
        <end position="49"/>
    </location>
</feature>
<name>A0A326U7B3_THEHA</name>
<dbReference type="AlphaFoldDB" id="A0A326U7B3"/>
<accession>A0A326U7B3</accession>
<keyword evidence="3" id="KW-1185">Reference proteome</keyword>
<evidence type="ECO:0000256" key="1">
    <source>
        <dbReference type="SAM" id="Phobius"/>
    </source>
</evidence>
<feature type="transmembrane region" description="Helical" evidence="1">
    <location>
        <begin position="128"/>
        <end position="147"/>
    </location>
</feature>
<feature type="transmembrane region" description="Helical" evidence="1">
    <location>
        <begin position="69"/>
        <end position="95"/>
    </location>
</feature>
<proteinExistence type="predicted"/>
<gene>
    <name evidence="2" type="ORF">EI42_02716</name>
</gene>
<comment type="caution">
    <text evidence="2">The sequence shown here is derived from an EMBL/GenBank/DDBJ whole genome shotgun (WGS) entry which is preliminary data.</text>
</comment>
<dbReference type="InterPro" id="IPR025671">
    <property type="entry name" value="HXXEE"/>
</dbReference>
<sequence length="191" mass="21702">MHDTSKKNRHKLAPFCAPLVAQIEKRVSIRVLVWAFPLVFFLHDFEEILTMERFVKRHEKRLPGPLSRIAMITTPQMIGAVALEFILITLAAYLATSKRQSWGLFHGALALFFLHVFTHIAQVVAFRGYSPGVVTAILLVLPYSWYVSRRLRREGFMSAEAWKDAQMISGVLALPGLVGVRQLAKEFIPNE</sequence>